<feature type="region of interest" description="Disordered" evidence="1">
    <location>
        <begin position="86"/>
        <end position="134"/>
    </location>
</feature>
<comment type="caution">
    <text evidence="2">The sequence shown here is derived from an EMBL/GenBank/DDBJ whole genome shotgun (WGS) entry which is preliminary data.</text>
</comment>
<evidence type="ECO:0000256" key="1">
    <source>
        <dbReference type="SAM" id="MobiDB-lite"/>
    </source>
</evidence>
<feature type="region of interest" description="Disordered" evidence="1">
    <location>
        <begin position="1"/>
        <end position="65"/>
    </location>
</feature>
<organism evidence="2 3">
    <name type="scientific">Porites lobata</name>
    <dbReference type="NCBI Taxonomy" id="104759"/>
    <lineage>
        <taxon>Eukaryota</taxon>
        <taxon>Metazoa</taxon>
        <taxon>Cnidaria</taxon>
        <taxon>Anthozoa</taxon>
        <taxon>Hexacorallia</taxon>
        <taxon>Scleractinia</taxon>
        <taxon>Fungiina</taxon>
        <taxon>Poritidae</taxon>
        <taxon>Porites</taxon>
    </lineage>
</organism>
<sequence>MFKMARQAGRREQQTNTRPKSNQLQYSVPGKAGRKHVGTELLGESVNAPHGEGKDQQSVQPGLSKVESMESVGEFVHHGECDQRVDISDTEGGGLAEDVQNSETSVQEITEDEHEEEVKQPICESQSSVHSSRGHTPFDFVLGREIRIFLDVMMGLK</sequence>
<keyword evidence="3" id="KW-1185">Reference proteome</keyword>
<evidence type="ECO:0000313" key="3">
    <source>
        <dbReference type="Proteomes" id="UP001159405"/>
    </source>
</evidence>
<evidence type="ECO:0000313" key="2">
    <source>
        <dbReference type="EMBL" id="CAH3105117.1"/>
    </source>
</evidence>
<dbReference type="Proteomes" id="UP001159405">
    <property type="component" value="Unassembled WGS sequence"/>
</dbReference>
<dbReference type="EMBL" id="CALNXK010000017">
    <property type="protein sequence ID" value="CAH3105117.1"/>
    <property type="molecule type" value="Genomic_DNA"/>
</dbReference>
<reference evidence="2 3" key="1">
    <citation type="submission" date="2022-05" db="EMBL/GenBank/DDBJ databases">
        <authorList>
            <consortium name="Genoscope - CEA"/>
            <person name="William W."/>
        </authorList>
    </citation>
    <scope>NUCLEOTIDE SEQUENCE [LARGE SCALE GENOMIC DNA]</scope>
</reference>
<accession>A0ABN8NDC0</accession>
<feature type="compositionally biased region" description="Polar residues" evidence="1">
    <location>
        <begin position="14"/>
        <end position="26"/>
    </location>
</feature>
<name>A0ABN8NDC0_9CNID</name>
<gene>
    <name evidence="2" type="ORF">PLOB_00012670</name>
</gene>
<proteinExistence type="predicted"/>
<protein>
    <submittedName>
        <fullName evidence="2">Uncharacterized protein</fullName>
    </submittedName>
</protein>
<feature type="compositionally biased region" description="Polar residues" evidence="1">
    <location>
        <begin position="99"/>
        <end position="108"/>
    </location>
</feature>